<sequence>MTAVMQDNPKHPEGTSDRRKIVEKFWIDYARCMRCNICVEVCPFEAIVMDNNWSGHEHSVFDRRDLHKDIEDLLASSKSGELSRPFRPLDSINLSEAVAVGEEAPEATFVAAMPKAREEQIQRIEQGLGAAIQEREPVVQA</sequence>
<evidence type="ECO:0000256" key="9">
    <source>
        <dbReference type="ARBA" id="ARBA00023027"/>
    </source>
</evidence>
<dbReference type="PROSITE" id="PS51379">
    <property type="entry name" value="4FE4S_FER_2"/>
    <property type="match status" value="1"/>
</dbReference>
<dbReference type="GO" id="GO:0016020">
    <property type="term" value="C:membrane"/>
    <property type="evidence" value="ECO:0007669"/>
    <property type="project" value="InterPro"/>
</dbReference>
<dbReference type="InterPro" id="IPR017896">
    <property type="entry name" value="4Fe4S_Fe-S-bd"/>
</dbReference>
<dbReference type="PANTHER" id="PTHR10849">
    <property type="entry name" value="NADH DEHYDROGENASE UBIQUINONE IRON-SULFUR PROTEIN 8, MITOCHONDRIAL"/>
    <property type="match status" value="1"/>
</dbReference>
<keyword evidence="7" id="KW-0408">Iron</keyword>
<dbReference type="InterPro" id="IPR017900">
    <property type="entry name" value="4Fe4S_Fe_S_CS"/>
</dbReference>
<dbReference type="PROSITE" id="PS00198">
    <property type="entry name" value="4FE4S_FER_1"/>
    <property type="match status" value="1"/>
</dbReference>
<feature type="domain" description="4Fe-4S ferredoxin-type" evidence="12">
    <location>
        <begin position="23"/>
        <end position="52"/>
    </location>
</feature>
<dbReference type="SUPFAM" id="SSF54862">
    <property type="entry name" value="4Fe-4S ferredoxins"/>
    <property type="match status" value="1"/>
</dbReference>
<dbReference type="GO" id="GO:0046872">
    <property type="term" value="F:metal ion binding"/>
    <property type="evidence" value="ECO:0007669"/>
    <property type="project" value="UniProtKB-KW"/>
</dbReference>
<keyword evidence="5" id="KW-0677">Repeat</keyword>
<organism evidence="13">
    <name type="scientific">marine metagenome</name>
    <dbReference type="NCBI Taxonomy" id="408172"/>
    <lineage>
        <taxon>unclassified sequences</taxon>
        <taxon>metagenomes</taxon>
        <taxon>ecological metagenomes</taxon>
    </lineage>
</organism>
<keyword evidence="10" id="KW-0830">Ubiquinone</keyword>
<protein>
    <recommendedName>
        <fullName evidence="12">4Fe-4S ferredoxin-type domain-containing protein</fullName>
    </recommendedName>
</protein>
<evidence type="ECO:0000313" key="13">
    <source>
        <dbReference type="EMBL" id="SVC29509.1"/>
    </source>
</evidence>
<dbReference type="GO" id="GO:0051539">
    <property type="term" value="F:4 iron, 4 sulfur cluster binding"/>
    <property type="evidence" value="ECO:0007669"/>
    <property type="project" value="UniProtKB-KW"/>
</dbReference>
<keyword evidence="2" id="KW-0004">4Fe-4S</keyword>
<keyword evidence="4" id="KW-0479">Metal-binding</keyword>
<evidence type="ECO:0000256" key="6">
    <source>
        <dbReference type="ARBA" id="ARBA00022967"/>
    </source>
</evidence>
<evidence type="ECO:0000256" key="1">
    <source>
        <dbReference type="ARBA" id="ARBA00022475"/>
    </source>
</evidence>
<keyword evidence="1" id="KW-1003">Cell membrane</keyword>
<keyword evidence="3" id="KW-0874">Quinone</keyword>
<keyword evidence="9" id="KW-0520">NAD</keyword>
<evidence type="ECO:0000256" key="8">
    <source>
        <dbReference type="ARBA" id="ARBA00023014"/>
    </source>
</evidence>
<dbReference type="InterPro" id="IPR010226">
    <property type="entry name" value="NADH_quinone_OxRdtase_chainI"/>
</dbReference>
<keyword evidence="6" id="KW-1278">Translocase</keyword>
<evidence type="ECO:0000256" key="3">
    <source>
        <dbReference type="ARBA" id="ARBA00022719"/>
    </source>
</evidence>
<feature type="non-terminal residue" evidence="13">
    <location>
        <position position="141"/>
    </location>
</feature>
<evidence type="ECO:0000259" key="12">
    <source>
        <dbReference type="PROSITE" id="PS51379"/>
    </source>
</evidence>
<dbReference type="GO" id="GO:0016651">
    <property type="term" value="F:oxidoreductase activity, acting on NAD(P)H"/>
    <property type="evidence" value="ECO:0007669"/>
    <property type="project" value="InterPro"/>
</dbReference>
<keyword evidence="11" id="KW-0472">Membrane</keyword>
<proteinExistence type="predicted"/>
<dbReference type="PANTHER" id="PTHR10849:SF24">
    <property type="entry name" value="NADH-QUINONE OXIDOREDUCTASE SUBUNIT I 2"/>
    <property type="match status" value="1"/>
</dbReference>
<accession>A0A382KYW2</accession>
<gene>
    <name evidence="13" type="ORF">METZ01_LOCUS282363</name>
</gene>
<dbReference type="GO" id="GO:0048038">
    <property type="term" value="F:quinone binding"/>
    <property type="evidence" value="ECO:0007669"/>
    <property type="project" value="UniProtKB-KW"/>
</dbReference>
<name>A0A382KYW2_9ZZZZ</name>
<evidence type="ECO:0000256" key="4">
    <source>
        <dbReference type="ARBA" id="ARBA00022723"/>
    </source>
</evidence>
<evidence type="ECO:0000256" key="10">
    <source>
        <dbReference type="ARBA" id="ARBA00023075"/>
    </source>
</evidence>
<dbReference type="EMBL" id="UINC01083627">
    <property type="protein sequence ID" value="SVC29509.1"/>
    <property type="molecule type" value="Genomic_DNA"/>
</dbReference>
<dbReference type="Gene3D" id="3.30.70.3270">
    <property type="match status" value="1"/>
</dbReference>
<evidence type="ECO:0000256" key="7">
    <source>
        <dbReference type="ARBA" id="ARBA00023004"/>
    </source>
</evidence>
<dbReference type="Pfam" id="PF00037">
    <property type="entry name" value="Fer4"/>
    <property type="match status" value="1"/>
</dbReference>
<evidence type="ECO:0000256" key="2">
    <source>
        <dbReference type="ARBA" id="ARBA00022485"/>
    </source>
</evidence>
<reference evidence="13" key="1">
    <citation type="submission" date="2018-05" db="EMBL/GenBank/DDBJ databases">
        <authorList>
            <person name="Lanie J.A."/>
            <person name="Ng W.-L."/>
            <person name="Kazmierczak K.M."/>
            <person name="Andrzejewski T.M."/>
            <person name="Davidsen T.M."/>
            <person name="Wayne K.J."/>
            <person name="Tettelin H."/>
            <person name="Glass J.I."/>
            <person name="Rusch D."/>
            <person name="Podicherti R."/>
            <person name="Tsui H.-C.T."/>
            <person name="Winkler M.E."/>
        </authorList>
    </citation>
    <scope>NUCLEOTIDE SEQUENCE</scope>
</reference>
<evidence type="ECO:0000256" key="11">
    <source>
        <dbReference type="ARBA" id="ARBA00023136"/>
    </source>
</evidence>
<keyword evidence="8" id="KW-0411">Iron-sulfur</keyword>
<dbReference type="AlphaFoldDB" id="A0A382KYW2"/>
<evidence type="ECO:0000256" key="5">
    <source>
        <dbReference type="ARBA" id="ARBA00022737"/>
    </source>
</evidence>